<dbReference type="EMBL" id="JBEWLZ010000006">
    <property type="protein sequence ID" value="MET1490581.1"/>
    <property type="molecule type" value="Genomic_DNA"/>
</dbReference>
<organism evidence="4 5">
    <name type="scientific">Uliginosibacterium paludis</name>
    <dbReference type="NCBI Taxonomy" id="1615952"/>
    <lineage>
        <taxon>Bacteria</taxon>
        <taxon>Pseudomonadati</taxon>
        <taxon>Pseudomonadota</taxon>
        <taxon>Betaproteobacteria</taxon>
        <taxon>Rhodocyclales</taxon>
        <taxon>Zoogloeaceae</taxon>
        <taxon>Uliginosibacterium</taxon>
    </lineage>
</organism>
<dbReference type="CDD" id="cd01821">
    <property type="entry name" value="Rhamnogalacturan_acetylesterase_like"/>
    <property type="match status" value="1"/>
</dbReference>
<name>A0ABV2CRN5_9RHOO</name>
<evidence type="ECO:0000256" key="1">
    <source>
        <dbReference type="ARBA" id="ARBA00008668"/>
    </source>
</evidence>
<proteinExistence type="inferred from homology"/>
<dbReference type="RefSeq" id="WP_345927718.1">
    <property type="nucleotide sequence ID" value="NZ_JBDIVF010000004.1"/>
</dbReference>
<evidence type="ECO:0000256" key="2">
    <source>
        <dbReference type="ARBA" id="ARBA00022801"/>
    </source>
</evidence>
<keyword evidence="5" id="KW-1185">Reference proteome</keyword>
<reference evidence="4 5" key="1">
    <citation type="submission" date="2024-07" db="EMBL/GenBank/DDBJ databases">
        <title>Uliginosibacterium paludis KCTC:42655.</title>
        <authorList>
            <person name="Kim M.K."/>
        </authorList>
    </citation>
    <scope>NUCLEOTIDE SEQUENCE [LARGE SCALE GENOMIC DNA]</scope>
    <source>
        <strain evidence="4 5">KCTC 42655</strain>
    </source>
</reference>
<evidence type="ECO:0000313" key="4">
    <source>
        <dbReference type="EMBL" id="MET1490581.1"/>
    </source>
</evidence>
<comment type="caution">
    <text evidence="4">The sequence shown here is derived from an EMBL/GenBank/DDBJ whole genome shotgun (WGS) entry which is preliminary data.</text>
</comment>
<keyword evidence="2" id="KW-0378">Hydrolase</keyword>
<protein>
    <submittedName>
        <fullName evidence="4">Rhamnogalacturonan acetylesterase</fullName>
    </submittedName>
</protein>
<feature type="domain" description="SGNH hydrolase-type esterase" evidence="3">
    <location>
        <begin position="262"/>
        <end position="505"/>
    </location>
</feature>
<dbReference type="PANTHER" id="PTHR43695:SF1">
    <property type="entry name" value="RHAMNOGALACTURONAN ACETYLESTERASE"/>
    <property type="match status" value="1"/>
</dbReference>
<dbReference type="SUPFAM" id="SSF52266">
    <property type="entry name" value="SGNH hydrolase"/>
    <property type="match status" value="1"/>
</dbReference>
<dbReference type="InterPro" id="IPR037459">
    <property type="entry name" value="RhgT-like"/>
</dbReference>
<gene>
    <name evidence="4" type="ORF">ABVT11_12160</name>
</gene>
<dbReference type="InterPro" id="IPR013830">
    <property type="entry name" value="SGNH_hydro"/>
</dbReference>
<accession>A0ABV2CRN5</accession>
<evidence type="ECO:0000259" key="3">
    <source>
        <dbReference type="Pfam" id="PF13472"/>
    </source>
</evidence>
<dbReference type="Pfam" id="PF13472">
    <property type="entry name" value="Lipase_GDSL_2"/>
    <property type="match status" value="1"/>
</dbReference>
<dbReference type="InterPro" id="IPR036514">
    <property type="entry name" value="SGNH_hydro_sf"/>
</dbReference>
<comment type="similarity">
    <text evidence="1">Belongs to the 'GDSL' lipolytic enzyme family.</text>
</comment>
<dbReference type="Proteomes" id="UP001548590">
    <property type="component" value="Unassembled WGS sequence"/>
</dbReference>
<dbReference type="Gene3D" id="3.40.50.1110">
    <property type="entry name" value="SGNH hydrolase"/>
    <property type="match status" value="1"/>
</dbReference>
<sequence length="529" mass="56742">MAFAKHELLAALVLPVSLMLIGAGCSLKASRPAGTLLEGVVSQGGPMANARVSVFDARGQKREARADGQGRYALDVEGMQAPLMLLAVEPGNDNCSDSARPWAKCFGALLPDLKPGQSNVGNLNALSDRALSSVASALKYKGPQALLDKGTTAGIDAGLIREKNAGGLPAVLQALKDAGVADAERFDPVTTPMKADGKGADAVLSVLVHNRGYDNDTGVPGGTSILDTEYRYVGNEEPLDLHSAQAALARIKDPAWTRVLIVGDSTASTYEKFRLPRMGWGQVFEELFKSDARVKVLNNAKSGRSSRNFYNQGYWQEMAQYLRPGDYVIIHHGHNDQNCDGSKGSRGAADVANLCTYPNDAQGRRQFPVGKPEMSFQASLETYVKEARARGAIPVIMTPTTRVWNSNRKEGFPVVPNHFTSAGQGSGGFAFTGDYSQTIRDTARANRLPLIDIEARTIAFANAHQSDWKNYWLAVDPAKYPWYGTQSSGTQAKPDTTHFQEAGARAVAAMVAEGIKETAGLEALAAKLR</sequence>
<dbReference type="PANTHER" id="PTHR43695">
    <property type="entry name" value="PUTATIVE (AFU_ORTHOLOGUE AFUA_2G17250)-RELATED"/>
    <property type="match status" value="1"/>
</dbReference>
<evidence type="ECO:0000313" key="5">
    <source>
        <dbReference type="Proteomes" id="UP001548590"/>
    </source>
</evidence>
<dbReference type="PROSITE" id="PS51257">
    <property type="entry name" value="PROKAR_LIPOPROTEIN"/>
    <property type="match status" value="1"/>
</dbReference>